<keyword evidence="2" id="KW-0812">Transmembrane</keyword>
<dbReference type="EMBL" id="JANPWB010000004">
    <property type="protein sequence ID" value="KAJ1191404.1"/>
    <property type="molecule type" value="Genomic_DNA"/>
</dbReference>
<evidence type="ECO:0000256" key="2">
    <source>
        <dbReference type="SAM" id="Phobius"/>
    </source>
</evidence>
<feature type="chain" id="PRO_5043597040" description="Secreted protein" evidence="3">
    <location>
        <begin position="32"/>
        <end position="113"/>
    </location>
</feature>
<gene>
    <name evidence="4" type="ORF">NDU88_000720</name>
</gene>
<keyword evidence="3" id="KW-0732">Signal</keyword>
<reference evidence="4" key="1">
    <citation type="journal article" date="2022" name="bioRxiv">
        <title>Sequencing and chromosome-scale assembly of the giantPleurodeles waltlgenome.</title>
        <authorList>
            <person name="Brown T."/>
            <person name="Elewa A."/>
            <person name="Iarovenko S."/>
            <person name="Subramanian E."/>
            <person name="Araus A.J."/>
            <person name="Petzold A."/>
            <person name="Susuki M."/>
            <person name="Suzuki K.-i.T."/>
            <person name="Hayashi T."/>
            <person name="Toyoda A."/>
            <person name="Oliveira C."/>
            <person name="Osipova E."/>
            <person name="Leigh N.D."/>
            <person name="Simon A."/>
            <person name="Yun M.H."/>
        </authorList>
    </citation>
    <scope>NUCLEOTIDE SEQUENCE</scope>
    <source>
        <strain evidence="4">20211129_DDA</strain>
        <tissue evidence="4">Liver</tissue>
    </source>
</reference>
<organism evidence="4 5">
    <name type="scientific">Pleurodeles waltl</name>
    <name type="common">Iberian ribbed newt</name>
    <dbReference type="NCBI Taxonomy" id="8319"/>
    <lineage>
        <taxon>Eukaryota</taxon>
        <taxon>Metazoa</taxon>
        <taxon>Chordata</taxon>
        <taxon>Craniata</taxon>
        <taxon>Vertebrata</taxon>
        <taxon>Euteleostomi</taxon>
        <taxon>Amphibia</taxon>
        <taxon>Batrachia</taxon>
        <taxon>Caudata</taxon>
        <taxon>Salamandroidea</taxon>
        <taxon>Salamandridae</taxon>
        <taxon>Pleurodelinae</taxon>
        <taxon>Pleurodeles</taxon>
    </lineage>
</organism>
<protein>
    <recommendedName>
        <fullName evidence="6">Secreted protein</fullName>
    </recommendedName>
</protein>
<sequence length="113" mass="11301">MAVQVAVPAPVSAAEMLPVLPVLLVLVVVEGDTSPSPAALDDCPLGMMLVTVIVAAVVQGAVQMAVQVVVVAAVLTVATAAEADDEIAASSAVQTPSGPVDNGGQKHYHHIQT</sequence>
<comment type="caution">
    <text evidence="4">The sequence shown here is derived from an EMBL/GenBank/DDBJ whole genome shotgun (WGS) entry which is preliminary data.</text>
</comment>
<dbReference type="AlphaFoldDB" id="A0AAV7UQS2"/>
<feature type="signal peptide" evidence="3">
    <location>
        <begin position="1"/>
        <end position="31"/>
    </location>
</feature>
<evidence type="ECO:0008006" key="6">
    <source>
        <dbReference type="Google" id="ProtNLM"/>
    </source>
</evidence>
<proteinExistence type="predicted"/>
<keyword evidence="5" id="KW-1185">Reference proteome</keyword>
<evidence type="ECO:0000256" key="3">
    <source>
        <dbReference type="SAM" id="SignalP"/>
    </source>
</evidence>
<evidence type="ECO:0000313" key="5">
    <source>
        <dbReference type="Proteomes" id="UP001066276"/>
    </source>
</evidence>
<feature type="transmembrane region" description="Helical" evidence="2">
    <location>
        <begin position="47"/>
        <end position="75"/>
    </location>
</feature>
<keyword evidence="2" id="KW-1133">Transmembrane helix</keyword>
<evidence type="ECO:0000313" key="4">
    <source>
        <dbReference type="EMBL" id="KAJ1191404.1"/>
    </source>
</evidence>
<evidence type="ECO:0000256" key="1">
    <source>
        <dbReference type="SAM" id="MobiDB-lite"/>
    </source>
</evidence>
<dbReference type="Proteomes" id="UP001066276">
    <property type="component" value="Chromosome 2_2"/>
</dbReference>
<feature type="region of interest" description="Disordered" evidence="1">
    <location>
        <begin position="86"/>
        <end position="113"/>
    </location>
</feature>
<name>A0AAV7UQS2_PLEWA</name>
<accession>A0AAV7UQS2</accession>
<keyword evidence="2" id="KW-0472">Membrane</keyword>